<protein>
    <submittedName>
        <fullName evidence="2 4">Uncharacterized protein</fullName>
    </submittedName>
</protein>
<accession>A0A0M3J9W5</accession>
<proteinExistence type="predicted"/>
<name>A0A0M3J9W5_ANISI</name>
<feature type="region of interest" description="Disordered" evidence="1">
    <location>
        <begin position="28"/>
        <end position="80"/>
    </location>
</feature>
<dbReference type="EMBL" id="UYRR01007127">
    <property type="protein sequence ID" value="VDK23320.1"/>
    <property type="molecule type" value="Genomic_DNA"/>
</dbReference>
<dbReference type="Proteomes" id="UP000267096">
    <property type="component" value="Unassembled WGS sequence"/>
</dbReference>
<reference evidence="2 3" key="2">
    <citation type="submission" date="2018-11" db="EMBL/GenBank/DDBJ databases">
        <authorList>
            <consortium name="Pathogen Informatics"/>
        </authorList>
    </citation>
    <scope>NUCLEOTIDE SEQUENCE [LARGE SCALE GENOMIC DNA]</scope>
</reference>
<sequence length="149" mass="17251">MADNECNLNLSNKIWIFEFHHYSYVRRSQRKAGQAPRRDDPFDPKGSNSNDGSTDDASTSYLTAKKIKSEETGRTREGDEYQATVVPTEEWMEPPESYRCRIIQSDSRNLRNSFSRNKVLSKLKNVTGLIHAQHTYFCILTKTLFKKPL</sequence>
<evidence type="ECO:0000313" key="4">
    <source>
        <dbReference type="WBParaSite" id="ASIM_0000438401-mRNA-1"/>
    </source>
</evidence>
<evidence type="ECO:0000313" key="2">
    <source>
        <dbReference type="EMBL" id="VDK23320.1"/>
    </source>
</evidence>
<reference evidence="4" key="1">
    <citation type="submission" date="2017-02" db="UniProtKB">
        <authorList>
            <consortium name="WormBaseParasite"/>
        </authorList>
    </citation>
    <scope>IDENTIFICATION</scope>
</reference>
<dbReference type="WBParaSite" id="ASIM_0000438401-mRNA-1">
    <property type="protein sequence ID" value="ASIM_0000438401-mRNA-1"/>
    <property type="gene ID" value="ASIM_0000438401"/>
</dbReference>
<dbReference type="AlphaFoldDB" id="A0A0M3J9W5"/>
<organism evidence="4">
    <name type="scientific">Anisakis simplex</name>
    <name type="common">Herring worm</name>
    <dbReference type="NCBI Taxonomy" id="6269"/>
    <lineage>
        <taxon>Eukaryota</taxon>
        <taxon>Metazoa</taxon>
        <taxon>Ecdysozoa</taxon>
        <taxon>Nematoda</taxon>
        <taxon>Chromadorea</taxon>
        <taxon>Rhabditida</taxon>
        <taxon>Spirurina</taxon>
        <taxon>Ascaridomorpha</taxon>
        <taxon>Ascaridoidea</taxon>
        <taxon>Anisakidae</taxon>
        <taxon>Anisakis</taxon>
        <taxon>Anisakis simplex complex</taxon>
    </lineage>
</organism>
<feature type="compositionally biased region" description="Polar residues" evidence="1">
    <location>
        <begin position="46"/>
        <end position="62"/>
    </location>
</feature>
<keyword evidence="3" id="KW-1185">Reference proteome</keyword>
<feature type="compositionally biased region" description="Basic and acidic residues" evidence="1">
    <location>
        <begin position="67"/>
        <end position="79"/>
    </location>
</feature>
<evidence type="ECO:0000313" key="3">
    <source>
        <dbReference type="Proteomes" id="UP000267096"/>
    </source>
</evidence>
<gene>
    <name evidence="2" type="ORF">ASIM_LOCUS4193</name>
</gene>
<evidence type="ECO:0000256" key="1">
    <source>
        <dbReference type="SAM" id="MobiDB-lite"/>
    </source>
</evidence>